<dbReference type="NCBIfam" id="TIGR00075">
    <property type="entry name" value="hypD"/>
    <property type="match status" value="1"/>
</dbReference>
<keyword evidence="5" id="KW-1185">Reference proteome</keyword>
<dbReference type="PIRSF" id="PIRSF005622">
    <property type="entry name" value="Hydrgn_mat_hypD"/>
    <property type="match status" value="1"/>
</dbReference>
<keyword evidence="3" id="KW-0408">Iron</keyword>
<organism evidence="4 5">
    <name type="scientific">Ignicoccus pacificus DSM 13166</name>
    <dbReference type="NCBI Taxonomy" id="940294"/>
    <lineage>
        <taxon>Archaea</taxon>
        <taxon>Thermoproteota</taxon>
        <taxon>Thermoprotei</taxon>
        <taxon>Desulfurococcales</taxon>
        <taxon>Desulfurococcaceae</taxon>
        <taxon>Ignicoccus</taxon>
    </lineage>
</organism>
<dbReference type="PANTHER" id="PTHR30149">
    <property type="entry name" value="HYDROGENASE PROTEIN ASSEMBLY PROTEIN HYPD"/>
    <property type="match status" value="1"/>
</dbReference>
<protein>
    <submittedName>
        <fullName evidence="4">Hydrogenase expression protein HypD</fullName>
    </submittedName>
</protein>
<dbReference type="PANTHER" id="PTHR30149:SF0">
    <property type="entry name" value="HYDROGENASE MATURATION FACTOR HYPD"/>
    <property type="match status" value="1"/>
</dbReference>
<dbReference type="Gene3D" id="6.10.20.100">
    <property type="match status" value="1"/>
</dbReference>
<dbReference type="GO" id="GO:0051539">
    <property type="term" value="F:4 iron, 4 sulfur cluster binding"/>
    <property type="evidence" value="ECO:0007669"/>
    <property type="project" value="TreeGrafter"/>
</dbReference>
<dbReference type="InterPro" id="IPR002780">
    <property type="entry name" value="Hyd_form_HypD"/>
</dbReference>
<dbReference type="GO" id="GO:0005506">
    <property type="term" value="F:iron ion binding"/>
    <property type="evidence" value="ECO:0007669"/>
    <property type="project" value="TreeGrafter"/>
</dbReference>
<dbReference type="EMBL" id="CP006868">
    <property type="protein sequence ID" value="UXD21715.1"/>
    <property type="molecule type" value="Genomic_DNA"/>
</dbReference>
<reference evidence="4" key="1">
    <citation type="submission" date="2013-11" db="EMBL/GenBank/DDBJ databases">
        <title>Comparative genomics of Ignicoccus.</title>
        <authorList>
            <person name="Podar M."/>
        </authorList>
    </citation>
    <scope>NUCLEOTIDE SEQUENCE</scope>
    <source>
        <strain evidence="4">DSM 13166</strain>
    </source>
</reference>
<dbReference type="GO" id="GO:0070025">
    <property type="term" value="F:carbon monoxide binding"/>
    <property type="evidence" value="ECO:0007669"/>
    <property type="project" value="TreeGrafter"/>
</dbReference>
<dbReference type="InterPro" id="IPR042244">
    <property type="entry name" value="HypD_2_sf"/>
</dbReference>
<dbReference type="Gene3D" id="3.40.50.11750">
    <property type="entry name" value="HypD, alpha/beta domain 1"/>
    <property type="match status" value="2"/>
</dbReference>
<gene>
    <name evidence="4" type="ORF">IPA_07115</name>
</gene>
<sequence>MSKYNDLIEKSVRAIKVLLPKALERKGKDVIKIMHVCGTHEHTVTHNGLRSLVPPELEIIAGPGCPVCITPASAVDQVIDLALQGVRVYAYGDVYKLPGTKGSLATAKARGGDVKVVYGFLDAIKDAKESGKEGVFFGVGFETTVPTVASPIYLGKVPKNLKVFSVYRLTAPGLDKALEAHKALGVPLDGIIAPGHVSSIIGANAWRYLPEKYGLPTVVAGFEAYDYMLALVDLLQQMAEGKAELHNEYSRVVKPEGNTVAWKRVMEVFEVEDAYWRGIGVLPNSGLRFREAYKDWDAAREYGLKVEPTNKELPPGCKCAEINLGIAKPTDCPYFKKRCTPTTPIGPCMVSDEGTCAIWAKFGGGGLVMELAKEAGIL</sequence>
<dbReference type="KEGG" id="ipc:IPA_07115"/>
<evidence type="ECO:0000256" key="1">
    <source>
        <dbReference type="ARBA" id="ARBA00007888"/>
    </source>
</evidence>
<evidence type="ECO:0000256" key="2">
    <source>
        <dbReference type="ARBA" id="ARBA00022723"/>
    </source>
</evidence>
<keyword evidence="2" id="KW-0479">Metal-binding</keyword>
<evidence type="ECO:0000313" key="4">
    <source>
        <dbReference type="EMBL" id="UXD21715.1"/>
    </source>
</evidence>
<name>A0A977K9W2_9CREN</name>
<dbReference type="GO" id="GO:0051604">
    <property type="term" value="P:protein maturation"/>
    <property type="evidence" value="ECO:0007669"/>
    <property type="project" value="TreeGrafter"/>
</dbReference>
<comment type="similarity">
    <text evidence="1">Belongs to the HypD family.</text>
</comment>
<dbReference type="AlphaFoldDB" id="A0A977K9W2"/>
<dbReference type="Pfam" id="PF01924">
    <property type="entry name" value="HypD"/>
    <property type="match status" value="1"/>
</dbReference>
<accession>A0A977K9W2</accession>
<evidence type="ECO:0000256" key="3">
    <source>
        <dbReference type="ARBA" id="ARBA00023004"/>
    </source>
</evidence>
<dbReference type="InterPro" id="IPR042243">
    <property type="entry name" value="HypD_1"/>
</dbReference>
<evidence type="ECO:0000313" key="5">
    <source>
        <dbReference type="Proteomes" id="UP001063698"/>
    </source>
</evidence>
<dbReference type="Proteomes" id="UP001063698">
    <property type="component" value="Chromosome"/>
</dbReference>
<proteinExistence type="inferred from homology"/>